<dbReference type="NCBIfam" id="NF047554">
    <property type="entry name" value="LIC_10463_fam"/>
    <property type="match status" value="1"/>
</dbReference>
<dbReference type="PROSITE" id="PS51257">
    <property type="entry name" value="PROKAR_LIPOPROTEIN"/>
    <property type="match status" value="1"/>
</dbReference>
<organism evidence="1 2">
    <name type="scientific">Leptospira wolffii</name>
    <dbReference type="NCBI Taxonomy" id="409998"/>
    <lineage>
        <taxon>Bacteria</taxon>
        <taxon>Pseudomonadati</taxon>
        <taxon>Spirochaetota</taxon>
        <taxon>Spirochaetia</taxon>
        <taxon>Leptospirales</taxon>
        <taxon>Leptospiraceae</taxon>
        <taxon>Leptospira</taxon>
    </lineage>
</organism>
<sequence>MKIAALIIPLIGSLALGSFFGCVRDSGYEPLRFERISKAENLTFQANVDGTLFAGQWEYRFRIKQADRVSLLVEVLSDQPDLGVKLVRKGILFDQNITCKEAITLQTPCKLEIKNPDRGEYSLVLQHGTEQESTVHYRIFAGVHGPGYASVVWEEEIARR</sequence>
<reference evidence="1 2" key="1">
    <citation type="submission" date="2017-07" db="EMBL/GenBank/DDBJ databases">
        <title>Leptospira spp. isolated from tropical soils.</title>
        <authorList>
            <person name="Thibeaux R."/>
            <person name="Iraola G."/>
            <person name="Ferres I."/>
            <person name="Bierque E."/>
            <person name="Girault D."/>
            <person name="Soupe-Gilbert M.-E."/>
            <person name="Picardeau M."/>
            <person name="Goarant C."/>
        </authorList>
    </citation>
    <scope>NUCLEOTIDE SEQUENCE [LARGE SCALE GENOMIC DNA]</scope>
    <source>
        <strain evidence="1 2">FH2-C-A2</strain>
    </source>
</reference>
<dbReference type="EMBL" id="NPDT01000001">
    <property type="protein sequence ID" value="PJZ67345.1"/>
    <property type="molecule type" value="Genomic_DNA"/>
</dbReference>
<dbReference type="RefSeq" id="WP_100757845.1">
    <property type="nucleotide sequence ID" value="NZ_NPDT01000001.1"/>
</dbReference>
<dbReference type="Proteomes" id="UP000231912">
    <property type="component" value="Unassembled WGS sequence"/>
</dbReference>
<evidence type="ECO:0000313" key="1">
    <source>
        <dbReference type="EMBL" id="PJZ67345.1"/>
    </source>
</evidence>
<name>A0A2M9ZG26_9LEPT</name>
<evidence type="ECO:0008006" key="3">
    <source>
        <dbReference type="Google" id="ProtNLM"/>
    </source>
</evidence>
<accession>A0A2M9ZG26</accession>
<comment type="caution">
    <text evidence="1">The sequence shown here is derived from an EMBL/GenBank/DDBJ whole genome shotgun (WGS) entry which is preliminary data.</text>
</comment>
<gene>
    <name evidence="1" type="ORF">CH371_04715</name>
</gene>
<dbReference type="AlphaFoldDB" id="A0A2M9ZG26"/>
<evidence type="ECO:0000313" key="2">
    <source>
        <dbReference type="Proteomes" id="UP000231912"/>
    </source>
</evidence>
<proteinExistence type="predicted"/>
<protein>
    <recommendedName>
        <fullName evidence="3">Lipoprotein</fullName>
    </recommendedName>
</protein>